<sequence>MEETTALLIIDAQYDFCDPGGALYVPGAQEDVRRIADLIHRQADRIDHLIVTLDTHQVLDVAHPGFWQDAEGTPPAPFTTITAADLAAGRWVPRFEPDYVLKYLQQLEAEGAFQHFIWPEHCLLGTRGAALAEPIAAAARAWVHRRGRDYEAVVKGVHPLAEHFGIFRAQVPVPGVPETELNTGLIATLEGYDRLLLVGEARSHCVGTSLHQMLRYAPQLVPKVVVLTDCMSDVTDLGYLADAIYAEARERGVRFMNSTEW</sequence>
<comment type="caution">
    <text evidence="3">The sequence shown here is derived from an EMBL/GenBank/DDBJ whole genome shotgun (WGS) entry which is preliminary data.</text>
</comment>
<dbReference type="GO" id="GO:0016787">
    <property type="term" value="F:hydrolase activity"/>
    <property type="evidence" value="ECO:0007669"/>
    <property type="project" value="UniProtKB-KW"/>
</dbReference>
<dbReference type="InterPro" id="IPR036380">
    <property type="entry name" value="Isochorismatase-like_sf"/>
</dbReference>
<dbReference type="Gene3D" id="3.40.50.850">
    <property type="entry name" value="Isochorismatase-like"/>
    <property type="match status" value="1"/>
</dbReference>
<evidence type="ECO:0000313" key="4">
    <source>
        <dbReference type="Proteomes" id="UP000557307"/>
    </source>
</evidence>
<proteinExistence type="inferred from homology"/>
<evidence type="ECO:0000256" key="1">
    <source>
        <dbReference type="ARBA" id="ARBA00006336"/>
    </source>
</evidence>
<comment type="similarity">
    <text evidence="1">Belongs to the isochorismatase family.</text>
</comment>
<dbReference type="PANTHER" id="PTHR11080:SF2">
    <property type="entry name" value="LD05707P"/>
    <property type="match status" value="1"/>
</dbReference>
<dbReference type="SUPFAM" id="SSF52499">
    <property type="entry name" value="Isochorismatase-like hydrolases"/>
    <property type="match status" value="1"/>
</dbReference>
<keyword evidence="2" id="KW-0378">Hydrolase</keyword>
<gene>
    <name evidence="3" type="ORF">HNQ92_005721</name>
</gene>
<evidence type="ECO:0000256" key="2">
    <source>
        <dbReference type="ARBA" id="ARBA00022801"/>
    </source>
</evidence>
<protein>
    <submittedName>
        <fullName evidence="3">Nicotinamidase-related amidase</fullName>
    </submittedName>
</protein>
<dbReference type="EMBL" id="JACHGF010000020">
    <property type="protein sequence ID" value="MBB5287557.1"/>
    <property type="molecule type" value="Genomic_DNA"/>
</dbReference>
<organism evidence="3 4">
    <name type="scientific">Rhabdobacter roseus</name>
    <dbReference type="NCBI Taxonomy" id="1655419"/>
    <lineage>
        <taxon>Bacteria</taxon>
        <taxon>Pseudomonadati</taxon>
        <taxon>Bacteroidota</taxon>
        <taxon>Cytophagia</taxon>
        <taxon>Cytophagales</taxon>
        <taxon>Cytophagaceae</taxon>
        <taxon>Rhabdobacter</taxon>
    </lineage>
</organism>
<dbReference type="RefSeq" id="WP_184179955.1">
    <property type="nucleotide sequence ID" value="NZ_JACHGF010000020.1"/>
</dbReference>
<dbReference type="PANTHER" id="PTHR11080">
    <property type="entry name" value="PYRAZINAMIDASE/NICOTINAMIDASE"/>
    <property type="match status" value="1"/>
</dbReference>
<evidence type="ECO:0000313" key="3">
    <source>
        <dbReference type="EMBL" id="MBB5287557.1"/>
    </source>
</evidence>
<keyword evidence="4" id="KW-1185">Reference proteome</keyword>
<accession>A0A840U1D9</accession>
<dbReference type="InterPro" id="IPR052347">
    <property type="entry name" value="Isochorismatase_Nicotinamidase"/>
</dbReference>
<dbReference type="AlphaFoldDB" id="A0A840U1D9"/>
<dbReference type="Proteomes" id="UP000557307">
    <property type="component" value="Unassembled WGS sequence"/>
</dbReference>
<name>A0A840U1D9_9BACT</name>
<reference evidence="3 4" key="1">
    <citation type="submission" date="2020-08" db="EMBL/GenBank/DDBJ databases">
        <title>Genomic Encyclopedia of Type Strains, Phase IV (KMG-IV): sequencing the most valuable type-strain genomes for metagenomic binning, comparative biology and taxonomic classification.</title>
        <authorList>
            <person name="Goeker M."/>
        </authorList>
    </citation>
    <scope>NUCLEOTIDE SEQUENCE [LARGE SCALE GENOMIC DNA]</scope>
    <source>
        <strain evidence="3 4">DSM 105074</strain>
    </source>
</reference>